<dbReference type="EMBL" id="JABSTR010000003">
    <property type="protein sequence ID" value="KAH9365314.1"/>
    <property type="molecule type" value="Genomic_DNA"/>
</dbReference>
<reference evidence="1 2" key="1">
    <citation type="journal article" date="2020" name="Cell">
        <title>Large-Scale Comparative Analyses of Tick Genomes Elucidate Their Genetic Diversity and Vector Capacities.</title>
        <authorList>
            <consortium name="Tick Genome and Microbiome Consortium (TIGMIC)"/>
            <person name="Jia N."/>
            <person name="Wang J."/>
            <person name="Shi W."/>
            <person name="Du L."/>
            <person name="Sun Y."/>
            <person name="Zhan W."/>
            <person name="Jiang J.F."/>
            <person name="Wang Q."/>
            <person name="Zhang B."/>
            <person name="Ji P."/>
            <person name="Bell-Sakyi L."/>
            <person name="Cui X.M."/>
            <person name="Yuan T.T."/>
            <person name="Jiang B.G."/>
            <person name="Yang W.F."/>
            <person name="Lam T.T."/>
            <person name="Chang Q.C."/>
            <person name="Ding S.J."/>
            <person name="Wang X.J."/>
            <person name="Zhu J.G."/>
            <person name="Ruan X.D."/>
            <person name="Zhao L."/>
            <person name="Wei J.T."/>
            <person name="Ye R.Z."/>
            <person name="Que T.C."/>
            <person name="Du C.H."/>
            <person name="Zhou Y.H."/>
            <person name="Cheng J.X."/>
            <person name="Dai P.F."/>
            <person name="Guo W.B."/>
            <person name="Han X.H."/>
            <person name="Huang E.J."/>
            <person name="Li L.F."/>
            <person name="Wei W."/>
            <person name="Gao Y.C."/>
            <person name="Liu J.Z."/>
            <person name="Shao H.Z."/>
            <person name="Wang X."/>
            <person name="Wang C.C."/>
            <person name="Yang T.C."/>
            <person name="Huo Q.B."/>
            <person name="Li W."/>
            <person name="Chen H.Y."/>
            <person name="Chen S.E."/>
            <person name="Zhou L.G."/>
            <person name="Ni X.B."/>
            <person name="Tian J.H."/>
            <person name="Sheng Y."/>
            <person name="Liu T."/>
            <person name="Pan Y.S."/>
            <person name="Xia L.Y."/>
            <person name="Li J."/>
            <person name="Zhao F."/>
            <person name="Cao W.C."/>
        </authorList>
    </citation>
    <scope>NUCLEOTIDE SEQUENCE [LARGE SCALE GENOMIC DNA]</scope>
    <source>
        <strain evidence="1">HaeL-2018</strain>
    </source>
</reference>
<evidence type="ECO:0000313" key="2">
    <source>
        <dbReference type="Proteomes" id="UP000821853"/>
    </source>
</evidence>
<gene>
    <name evidence="1" type="ORF">HPB48_019559</name>
</gene>
<accession>A0A9J6FPY3</accession>
<protein>
    <submittedName>
        <fullName evidence="1">Uncharacterized protein</fullName>
    </submittedName>
</protein>
<dbReference type="OrthoDB" id="5839090at2759"/>
<dbReference type="AlphaFoldDB" id="A0A9J6FPY3"/>
<proteinExistence type="predicted"/>
<sequence>MPHFFTQLLEAPRCRHRGPATPQCPNAAVNGEPTDICGTARMNLSTFGNLRNAYPYLLAEMTLR</sequence>
<dbReference type="Proteomes" id="UP000821853">
    <property type="component" value="Unassembled WGS sequence"/>
</dbReference>
<comment type="caution">
    <text evidence="1">The sequence shown here is derived from an EMBL/GenBank/DDBJ whole genome shotgun (WGS) entry which is preliminary data.</text>
</comment>
<evidence type="ECO:0000313" key="1">
    <source>
        <dbReference type="EMBL" id="KAH9365314.1"/>
    </source>
</evidence>
<dbReference type="VEuPathDB" id="VectorBase:HLOH_052885"/>
<keyword evidence="2" id="KW-1185">Reference proteome</keyword>
<name>A0A9J6FPY3_HAELO</name>
<organism evidence="1 2">
    <name type="scientific">Haemaphysalis longicornis</name>
    <name type="common">Bush tick</name>
    <dbReference type="NCBI Taxonomy" id="44386"/>
    <lineage>
        <taxon>Eukaryota</taxon>
        <taxon>Metazoa</taxon>
        <taxon>Ecdysozoa</taxon>
        <taxon>Arthropoda</taxon>
        <taxon>Chelicerata</taxon>
        <taxon>Arachnida</taxon>
        <taxon>Acari</taxon>
        <taxon>Parasitiformes</taxon>
        <taxon>Ixodida</taxon>
        <taxon>Ixodoidea</taxon>
        <taxon>Ixodidae</taxon>
        <taxon>Haemaphysalinae</taxon>
        <taxon>Haemaphysalis</taxon>
    </lineage>
</organism>